<dbReference type="EMBL" id="UINC01131457">
    <property type="protein sequence ID" value="SVD13179.1"/>
    <property type="molecule type" value="Genomic_DNA"/>
</dbReference>
<proteinExistence type="predicted"/>
<protein>
    <submittedName>
        <fullName evidence="1">Uncharacterized protein</fullName>
    </submittedName>
</protein>
<gene>
    <name evidence="1" type="ORF">METZ01_LOCUS366033</name>
</gene>
<dbReference type="AlphaFoldDB" id="A0A382STE5"/>
<name>A0A382STE5_9ZZZZ</name>
<reference evidence="1" key="1">
    <citation type="submission" date="2018-05" db="EMBL/GenBank/DDBJ databases">
        <authorList>
            <person name="Lanie J.A."/>
            <person name="Ng W.-L."/>
            <person name="Kazmierczak K.M."/>
            <person name="Andrzejewski T.M."/>
            <person name="Davidsen T.M."/>
            <person name="Wayne K.J."/>
            <person name="Tettelin H."/>
            <person name="Glass J.I."/>
            <person name="Rusch D."/>
            <person name="Podicherti R."/>
            <person name="Tsui H.-C.T."/>
            <person name="Winkler M.E."/>
        </authorList>
    </citation>
    <scope>NUCLEOTIDE SEQUENCE</scope>
</reference>
<organism evidence="1">
    <name type="scientific">marine metagenome</name>
    <dbReference type="NCBI Taxonomy" id="408172"/>
    <lineage>
        <taxon>unclassified sequences</taxon>
        <taxon>metagenomes</taxon>
        <taxon>ecological metagenomes</taxon>
    </lineage>
</organism>
<feature type="non-terminal residue" evidence="1">
    <location>
        <position position="1"/>
    </location>
</feature>
<sequence length="101" mass="12303">LIKENIQYLHLRLLGEELALDDPELEATYALFYETWQEGKAALDAGDETNWMQWRCQANYDFWTRQVLPNEHRLRQDPTFIIRAWMATMTYLLSDYRFFYE</sequence>
<evidence type="ECO:0000313" key="1">
    <source>
        <dbReference type="EMBL" id="SVD13179.1"/>
    </source>
</evidence>
<accession>A0A382STE5</accession>